<evidence type="ECO:0000313" key="2">
    <source>
        <dbReference type="EnsemblMetazoa" id="G31328.1:cds"/>
    </source>
</evidence>
<dbReference type="EnsemblMetazoa" id="G31328.1">
    <property type="protein sequence ID" value="G31328.1:cds"/>
    <property type="gene ID" value="G31328"/>
</dbReference>
<feature type="compositionally biased region" description="Polar residues" evidence="1">
    <location>
        <begin position="12"/>
        <end position="21"/>
    </location>
</feature>
<feature type="compositionally biased region" description="Acidic residues" evidence="1">
    <location>
        <begin position="1"/>
        <end position="10"/>
    </location>
</feature>
<dbReference type="Proteomes" id="UP000005408">
    <property type="component" value="Unassembled WGS sequence"/>
</dbReference>
<organism evidence="2 3">
    <name type="scientific">Magallana gigas</name>
    <name type="common">Pacific oyster</name>
    <name type="synonym">Crassostrea gigas</name>
    <dbReference type="NCBI Taxonomy" id="29159"/>
    <lineage>
        <taxon>Eukaryota</taxon>
        <taxon>Metazoa</taxon>
        <taxon>Spiralia</taxon>
        <taxon>Lophotrochozoa</taxon>
        <taxon>Mollusca</taxon>
        <taxon>Bivalvia</taxon>
        <taxon>Autobranchia</taxon>
        <taxon>Pteriomorphia</taxon>
        <taxon>Ostreida</taxon>
        <taxon>Ostreoidea</taxon>
        <taxon>Ostreidae</taxon>
        <taxon>Magallana</taxon>
    </lineage>
</organism>
<evidence type="ECO:0000313" key="3">
    <source>
        <dbReference type="Proteomes" id="UP000005408"/>
    </source>
</evidence>
<sequence>MGECLQEDLWESSVSNTSGSAISHPRGSVNVQSLEKSLKNLLSELKQTQTPLALESDTMDSLTSRPSAQAVNQRVLHHNSELTNCVSRLREGRCSYATHWGA</sequence>
<evidence type="ECO:0000256" key="1">
    <source>
        <dbReference type="SAM" id="MobiDB-lite"/>
    </source>
</evidence>
<name>A0A8W8M7C1_MAGGI</name>
<protein>
    <submittedName>
        <fullName evidence="2">Uncharacterized protein</fullName>
    </submittedName>
</protein>
<proteinExistence type="predicted"/>
<feature type="region of interest" description="Disordered" evidence="1">
    <location>
        <begin position="1"/>
        <end position="28"/>
    </location>
</feature>
<dbReference type="AlphaFoldDB" id="A0A8W8M7C1"/>
<accession>A0A8W8M7C1</accession>
<keyword evidence="3" id="KW-1185">Reference proteome</keyword>
<reference evidence="2" key="1">
    <citation type="submission" date="2022-08" db="UniProtKB">
        <authorList>
            <consortium name="EnsemblMetazoa"/>
        </authorList>
    </citation>
    <scope>IDENTIFICATION</scope>
    <source>
        <strain evidence="2">05x7-T-G4-1.051#20</strain>
    </source>
</reference>